<dbReference type="Proteomes" id="UP000828048">
    <property type="component" value="Chromosome 6"/>
</dbReference>
<proteinExistence type="predicted"/>
<accession>A0ACB7XAQ3</accession>
<keyword evidence="2" id="KW-1185">Reference proteome</keyword>
<dbReference type="EMBL" id="CM037156">
    <property type="protein sequence ID" value="KAH7837760.1"/>
    <property type="molecule type" value="Genomic_DNA"/>
</dbReference>
<sequence>MKAMGHTDIVIKISETGWPLKGDPNQAGATVEKAALCNGNLLCRIEEQEGTPANPTVPIDVYVFALSNEDLKPCPTSERNYGLYYPNGTPVYNIGLQGYLPQLNYSVSSVNVFSY</sequence>
<name>A0ACB7XAQ3_9ERIC</name>
<evidence type="ECO:0000313" key="1">
    <source>
        <dbReference type="EMBL" id="KAH7837760.1"/>
    </source>
</evidence>
<comment type="caution">
    <text evidence="1">The sequence shown here is derived from an EMBL/GenBank/DDBJ whole genome shotgun (WGS) entry which is preliminary data.</text>
</comment>
<reference evidence="1 2" key="1">
    <citation type="journal article" date="2021" name="Hortic Res">
        <title>High-quality reference genome and annotation aids understanding of berry development for evergreen blueberry (Vaccinium darrowii).</title>
        <authorList>
            <person name="Yu J."/>
            <person name="Hulse-Kemp A.M."/>
            <person name="Babiker E."/>
            <person name="Staton M."/>
        </authorList>
    </citation>
    <scope>NUCLEOTIDE SEQUENCE [LARGE SCALE GENOMIC DNA]</scope>
    <source>
        <strain evidence="2">cv. NJ 8807/NJ 8810</strain>
        <tissue evidence="1">Young leaf</tissue>
    </source>
</reference>
<evidence type="ECO:0000313" key="2">
    <source>
        <dbReference type="Proteomes" id="UP000828048"/>
    </source>
</evidence>
<protein>
    <submittedName>
        <fullName evidence="1">Uncharacterized protein</fullName>
    </submittedName>
</protein>
<organism evidence="1 2">
    <name type="scientific">Vaccinium darrowii</name>
    <dbReference type="NCBI Taxonomy" id="229202"/>
    <lineage>
        <taxon>Eukaryota</taxon>
        <taxon>Viridiplantae</taxon>
        <taxon>Streptophyta</taxon>
        <taxon>Embryophyta</taxon>
        <taxon>Tracheophyta</taxon>
        <taxon>Spermatophyta</taxon>
        <taxon>Magnoliopsida</taxon>
        <taxon>eudicotyledons</taxon>
        <taxon>Gunneridae</taxon>
        <taxon>Pentapetalae</taxon>
        <taxon>asterids</taxon>
        <taxon>Ericales</taxon>
        <taxon>Ericaceae</taxon>
        <taxon>Vaccinioideae</taxon>
        <taxon>Vaccinieae</taxon>
        <taxon>Vaccinium</taxon>
    </lineage>
</organism>
<gene>
    <name evidence="1" type="ORF">Vadar_017622</name>
</gene>